<gene>
    <name evidence="8" type="ORF">GCM10011487_50780</name>
</gene>
<keyword evidence="4" id="KW-0378">Hydrolase</keyword>
<keyword evidence="5" id="KW-0136">Cellulose degradation</keyword>
<comment type="similarity">
    <text evidence="2">Belongs to the glycosyl hydrolase 8 (cellulase D) family.</text>
</comment>
<protein>
    <recommendedName>
        <fullName evidence="3">cellulase</fullName>
        <ecNumber evidence="3">3.2.1.4</ecNumber>
    </recommendedName>
</protein>
<dbReference type="InterPro" id="IPR012341">
    <property type="entry name" value="6hp_glycosidase-like_sf"/>
</dbReference>
<keyword evidence="7" id="KW-0119">Carbohydrate metabolism</keyword>
<evidence type="ECO:0000256" key="4">
    <source>
        <dbReference type="ARBA" id="ARBA00022801"/>
    </source>
</evidence>
<dbReference type="Gene3D" id="1.50.10.10">
    <property type="match status" value="1"/>
</dbReference>
<dbReference type="AlphaFoldDB" id="A0A829YJU5"/>
<keyword evidence="9" id="KW-1185">Reference proteome</keyword>
<dbReference type="PRINTS" id="PR00735">
    <property type="entry name" value="GLHYDRLASE8"/>
</dbReference>
<evidence type="ECO:0000313" key="9">
    <source>
        <dbReference type="Proteomes" id="UP000445000"/>
    </source>
</evidence>
<comment type="catalytic activity">
    <reaction evidence="1">
        <text>Endohydrolysis of (1-&gt;4)-beta-D-glucosidic linkages in cellulose, lichenin and cereal beta-D-glucans.</text>
        <dbReference type="EC" id="3.2.1.4"/>
    </reaction>
</comment>
<evidence type="ECO:0000256" key="5">
    <source>
        <dbReference type="ARBA" id="ARBA00023001"/>
    </source>
</evidence>
<dbReference type="RefSeq" id="WP_161814689.1">
    <property type="nucleotide sequence ID" value="NZ_BLJN01000005.1"/>
</dbReference>
<dbReference type="EC" id="3.2.1.4" evidence="3"/>
<evidence type="ECO:0000256" key="6">
    <source>
        <dbReference type="ARBA" id="ARBA00023295"/>
    </source>
</evidence>
<evidence type="ECO:0000256" key="7">
    <source>
        <dbReference type="ARBA" id="ARBA00023326"/>
    </source>
</evidence>
<dbReference type="InterPro" id="IPR002037">
    <property type="entry name" value="Glyco_hydro_8"/>
</dbReference>
<dbReference type="GO" id="GO:0008810">
    <property type="term" value="F:cellulase activity"/>
    <property type="evidence" value="ECO:0007669"/>
    <property type="project" value="UniProtKB-EC"/>
</dbReference>
<evidence type="ECO:0000313" key="8">
    <source>
        <dbReference type="EMBL" id="GFE83078.1"/>
    </source>
</evidence>
<sequence length="370" mass="41096">MLSTSLLLADSALGAGVKCEAWPAWQRFKLLYMSHDGRIVDASTEAQVTTSEGQSYALFFALVSNDRQAFDRILRWTHNNLSGSQLDKNLPAWKWGRADESTWRVLDRNSASDADLWIAYTLGEAARLWNEPRYSSLGAEIARNILRQEVATVPGLGTVLLPGPQGFVTDDSWRLNPSYLPLSVLRGLERQTKEPRWAEIIQSSEQVILGSAPNGFAVDWVEFTSNGFIADRRSRGVGSYEAIRVYLWAGMLPASDPARDKIGDVLKPVLENVAKRAAPVEIVDTQTLEMRGDGPPGFSAALLPMLANARMTAALQSHRQRAADGSLQNNQSYYSDALALFGLGWLEQRYRFNRSGLLSVRWTPACDRPH</sequence>
<dbReference type="EMBL" id="BLJN01000005">
    <property type="protein sequence ID" value="GFE83078.1"/>
    <property type="molecule type" value="Genomic_DNA"/>
</dbReference>
<proteinExistence type="inferred from homology"/>
<dbReference type="SUPFAM" id="SSF48208">
    <property type="entry name" value="Six-hairpin glycosidases"/>
    <property type="match status" value="1"/>
</dbReference>
<evidence type="ECO:0000256" key="1">
    <source>
        <dbReference type="ARBA" id="ARBA00000966"/>
    </source>
</evidence>
<dbReference type="InterPro" id="IPR008928">
    <property type="entry name" value="6-hairpin_glycosidase_sf"/>
</dbReference>
<accession>A0A829YJU5</accession>
<dbReference type="NCBIfam" id="NF008305">
    <property type="entry name" value="PRK11097.1"/>
    <property type="match status" value="1"/>
</dbReference>
<dbReference type="GO" id="GO:0030245">
    <property type="term" value="P:cellulose catabolic process"/>
    <property type="evidence" value="ECO:0007669"/>
    <property type="project" value="UniProtKB-KW"/>
</dbReference>
<name>A0A829YJU5_9GAMM</name>
<reference evidence="9" key="1">
    <citation type="submission" date="2020-01" db="EMBL/GenBank/DDBJ databases">
        <title>'Steroidobacter agaridevorans' sp. nov., agar-degrading bacteria isolated from rhizosphere soils.</title>
        <authorList>
            <person name="Ikenaga M."/>
            <person name="Kataoka M."/>
            <person name="Murouchi A."/>
            <person name="Katsuragi S."/>
            <person name="Sakai M."/>
        </authorList>
    </citation>
    <scope>NUCLEOTIDE SEQUENCE [LARGE SCALE GENOMIC DNA]</scope>
    <source>
        <strain evidence="9">YU21-B</strain>
    </source>
</reference>
<dbReference type="Pfam" id="PF01270">
    <property type="entry name" value="Glyco_hydro_8"/>
    <property type="match status" value="1"/>
</dbReference>
<keyword evidence="7" id="KW-0624">Polysaccharide degradation</keyword>
<keyword evidence="6" id="KW-0326">Glycosidase</keyword>
<comment type="caution">
    <text evidence="8">The sequence shown here is derived from an EMBL/GenBank/DDBJ whole genome shotgun (WGS) entry which is preliminary data.</text>
</comment>
<dbReference type="Proteomes" id="UP000445000">
    <property type="component" value="Unassembled WGS sequence"/>
</dbReference>
<evidence type="ECO:0000256" key="3">
    <source>
        <dbReference type="ARBA" id="ARBA00012601"/>
    </source>
</evidence>
<evidence type="ECO:0000256" key="2">
    <source>
        <dbReference type="ARBA" id="ARBA00009209"/>
    </source>
</evidence>
<organism evidence="8 9">
    <name type="scientific">Steroidobacter agaridevorans</name>
    <dbReference type="NCBI Taxonomy" id="2695856"/>
    <lineage>
        <taxon>Bacteria</taxon>
        <taxon>Pseudomonadati</taxon>
        <taxon>Pseudomonadota</taxon>
        <taxon>Gammaproteobacteria</taxon>
        <taxon>Steroidobacterales</taxon>
        <taxon>Steroidobacteraceae</taxon>
        <taxon>Steroidobacter</taxon>
    </lineage>
</organism>